<protein>
    <submittedName>
        <fullName evidence="4">Putative glycosyltransferase EpsF</fullName>
        <ecNumber evidence="4">2.4.-.-</ecNumber>
    </submittedName>
</protein>
<feature type="domain" description="Glycosyltransferase subfamily 4-like N-terminal" evidence="3">
    <location>
        <begin position="13"/>
        <end position="169"/>
    </location>
</feature>
<organism evidence="4 5">
    <name type="scientific">Bacillus mobilis</name>
    <dbReference type="NCBI Taxonomy" id="2026190"/>
    <lineage>
        <taxon>Bacteria</taxon>
        <taxon>Bacillati</taxon>
        <taxon>Bacillota</taxon>
        <taxon>Bacilli</taxon>
        <taxon>Bacillales</taxon>
        <taxon>Bacillaceae</taxon>
        <taxon>Bacillus</taxon>
        <taxon>Bacillus cereus group</taxon>
    </lineage>
</organism>
<dbReference type="PANTHER" id="PTHR45947">
    <property type="entry name" value="SULFOQUINOVOSYL TRANSFERASE SQD2"/>
    <property type="match status" value="1"/>
</dbReference>
<dbReference type="GO" id="GO:0016757">
    <property type="term" value="F:glycosyltransferase activity"/>
    <property type="evidence" value="ECO:0007669"/>
    <property type="project" value="UniProtKB-KW"/>
</dbReference>
<dbReference type="Proteomes" id="UP000194439">
    <property type="component" value="Unassembled WGS sequence"/>
</dbReference>
<accession>A0A1Y5YZ47</accession>
<feature type="domain" description="Glycosyl transferase family 1" evidence="2">
    <location>
        <begin position="177"/>
        <end position="345"/>
    </location>
</feature>
<dbReference type="AlphaFoldDB" id="A0A1Y5YZ47"/>
<keyword evidence="4" id="KW-0328">Glycosyltransferase</keyword>
<dbReference type="Gene3D" id="3.40.50.2000">
    <property type="entry name" value="Glycogen Phosphorylase B"/>
    <property type="match status" value="2"/>
</dbReference>
<keyword evidence="4" id="KW-0808">Transferase</keyword>
<dbReference type="InterPro" id="IPR001296">
    <property type="entry name" value="Glyco_trans_1"/>
</dbReference>
<dbReference type="InterPro" id="IPR050194">
    <property type="entry name" value="Glycosyltransferase_grp1"/>
</dbReference>
<evidence type="ECO:0000313" key="5">
    <source>
        <dbReference type="Proteomes" id="UP000194439"/>
    </source>
</evidence>
<name>A0A1Y5YZ47_9BACI</name>
<evidence type="ECO:0000259" key="3">
    <source>
        <dbReference type="Pfam" id="PF13439"/>
    </source>
</evidence>
<dbReference type="EC" id="2.4.-.-" evidence="4"/>
<evidence type="ECO:0000256" key="1">
    <source>
        <dbReference type="ARBA" id="ARBA00009481"/>
    </source>
</evidence>
<evidence type="ECO:0000259" key="2">
    <source>
        <dbReference type="Pfam" id="PF00534"/>
    </source>
</evidence>
<evidence type="ECO:0000313" key="4">
    <source>
        <dbReference type="EMBL" id="SMD72728.1"/>
    </source>
</evidence>
<dbReference type="Pfam" id="PF00534">
    <property type="entry name" value="Glycos_transf_1"/>
    <property type="match status" value="1"/>
</dbReference>
<sequence>MKTIQIVTQMEGGGAQRVAMLLQEGLLQKGEECEVWFLYKKRATYENHTNVLTILDRPPEGIKDYFYIIKQLFRLIRKRKPIKIISHTHYANILTLPIAALLGVKKRIAVQHNPVETYPKVAKKMDKLIGNLGVYTKNVVVSKSVNESLNSYPKNYKDRLVQIFNGVKVKEPTLGSDEIKSQLGIEKETPVIINVGRLAEQKNQKYLIDLIAKMDGVHLLIVGDGELKEELQEYCNVLDCKNRVHFLGEVPPDEISNFLNASNVFVFPSVFEAMGLALVEAMSIGLPVIANDLPATREVLAVKEGEKANGIIISVAEFEKCISQIKEILEDKELAVTLGNNAKERAKLYSVENMTDQYQKL</sequence>
<dbReference type="PANTHER" id="PTHR45947:SF3">
    <property type="entry name" value="SULFOQUINOVOSYL TRANSFERASE SQD2"/>
    <property type="match status" value="1"/>
</dbReference>
<comment type="similarity">
    <text evidence="1">Belongs to the glycosyltransferase group 1 family. Glycosyltransferase 4 subfamily.</text>
</comment>
<dbReference type="EMBL" id="FWZD01000028">
    <property type="protein sequence ID" value="SMD72728.1"/>
    <property type="molecule type" value="Genomic_DNA"/>
</dbReference>
<dbReference type="CDD" id="cd03801">
    <property type="entry name" value="GT4_PimA-like"/>
    <property type="match status" value="1"/>
</dbReference>
<dbReference type="InterPro" id="IPR028098">
    <property type="entry name" value="Glyco_trans_4-like_N"/>
</dbReference>
<proteinExistence type="inferred from homology"/>
<reference evidence="5" key="1">
    <citation type="submission" date="2017-04" db="EMBL/GenBank/DDBJ databases">
        <authorList>
            <person name="Criscuolo A."/>
        </authorList>
    </citation>
    <scope>NUCLEOTIDE SEQUENCE [LARGE SCALE GENOMIC DNA]</scope>
</reference>
<dbReference type="RefSeq" id="WP_088027511.1">
    <property type="nucleotide sequence ID" value="NZ_FWZD01000028.1"/>
</dbReference>
<gene>
    <name evidence="4" type="primary">epsF_2</name>
    <name evidence="4" type="ORF">BACERE00185_00639</name>
</gene>
<dbReference type="SUPFAM" id="SSF53756">
    <property type="entry name" value="UDP-Glycosyltransferase/glycogen phosphorylase"/>
    <property type="match status" value="1"/>
</dbReference>
<dbReference type="Pfam" id="PF13439">
    <property type="entry name" value="Glyco_transf_4"/>
    <property type="match status" value="1"/>
</dbReference>